<dbReference type="AlphaFoldDB" id="A0A0M4L686"/>
<dbReference type="Pfam" id="PF01832">
    <property type="entry name" value="Glucosaminidase"/>
    <property type="match status" value="1"/>
</dbReference>
<dbReference type="PANTHER" id="PTHR40572">
    <property type="entry name" value="PROTEIN BAX"/>
    <property type="match status" value="1"/>
</dbReference>
<dbReference type="GO" id="GO:0004040">
    <property type="term" value="F:amidase activity"/>
    <property type="evidence" value="ECO:0007669"/>
    <property type="project" value="InterPro"/>
</dbReference>
<proteinExistence type="predicted"/>
<dbReference type="Proteomes" id="UP000068905">
    <property type="component" value="Chromosome"/>
</dbReference>
<evidence type="ECO:0000313" key="3">
    <source>
        <dbReference type="EMBL" id="ALE02350.1"/>
    </source>
</evidence>
<protein>
    <submittedName>
        <fullName evidence="3">FlgJ</fullName>
    </submittedName>
</protein>
<reference evidence="3 4" key="1">
    <citation type="journal article" date="2015" name="Genome Announc.">
        <title>Genome Sequence of 'Candidatus Thioglobus singularis' Strain PS1, a Mixotroph from the SUP05 Clade of Marine Gammaproteobacteria.</title>
        <authorList>
            <person name="Marshall K.T."/>
            <person name="Morris R.M."/>
        </authorList>
    </citation>
    <scope>NUCLEOTIDE SEQUENCE [LARGE SCALE GENOMIC DNA]</scope>
    <source>
        <strain evidence="3 4">PS1</strain>
    </source>
</reference>
<gene>
    <name evidence="3" type="ORF">W908_07355</name>
</gene>
<keyword evidence="4" id="KW-1185">Reference proteome</keyword>
<dbReference type="InterPro" id="IPR053195">
    <property type="entry name" value="Bax-like"/>
</dbReference>
<organism evidence="3 4">
    <name type="scientific">Candidatus Pseudothioglobus singularis PS1</name>
    <dbReference type="NCBI Taxonomy" id="1125411"/>
    <lineage>
        <taxon>Bacteria</taxon>
        <taxon>Pseudomonadati</taxon>
        <taxon>Pseudomonadota</taxon>
        <taxon>Gammaproteobacteria</taxon>
        <taxon>Candidatus Pseudothioglobaceae</taxon>
        <taxon>Candidatus Pseudothioglobus</taxon>
    </lineage>
</organism>
<dbReference type="STRING" id="1125411.W908_07355"/>
<dbReference type="OrthoDB" id="9788155at2"/>
<dbReference type="SMART" id="SM00047">
    <property type="entry name" value="LYZ2"/>
    <property type="match status" value="1"/>
</dbReference>
<evidence type="ECO:0000259" key="2">
    <source>
        <dbReference type="SMART" id="SM00047"/>
    </source>
</evidence>
<dbReference type="InterPro" id="IPR002901">
    <property type="entry name" value="MGlyc_endo_b_GlcNAc-like_dom"/>
</dbReference>
<feature type="signal peptide" evidence="1">
    <location>
        <begin position="1"/>
        <end position="30"/>
    </location>
</feature>
<evidence type="ECO:0000256" key="1">
    <source>
        <dbReference type="SAM" id="SignalP"/>
    </source>
</evidence>
<accession>A0A0M4L686</accession>
<name>A0A0M4L686_9GAMM</name>
<dbReference type="Gene3D" id="1.10.530.10">
    <property type="match status" value="1"/>
</dbReference>
<dbReference type="EMBL" id="CP006911">
    <property type="protein sequence ID" value="ALE02350.1"/>
    <property type="molecule type" value="Genomic_DNA"/>
</dbReference>
<feature type="domain" description="Mannosyl-glycoprotein endo-beta-N-acetylglucosamidase-like" evidence="2">
    <location>
        <begin position="86"/>
        <end position="222"/>
    </location>
</feature>
<dbReference type="KEGG" id="tsn:W908_07355"/>
<keyword evidence="1" id="KW-0732">Signal</keyword>
<feature type="chain" id="PRO_5005797379" evidence="1">
    <location>
        <begin position="31"/>
        <end position="241"/>
    </location>
</feature>
<dbReference type="PANTHER" id="PTHR40572:SF1">
    <property type="entry name" value="PROTEIN BAX"/>
    <property type="match status" value="1"/>
</dbReference>
<dbReference type="RefSeq" id="WP_053820561.1">
    <property type="nucleotide sequence ID" value="NZ_CP006911.1"/>
</dbReference>
<evidence type="ECO:0000313" key="4">
    <source>
        <dbReference type="Proteomes" id="UP000068905"/>
    </source>
</evidence>
<sequence>MVNKYRNIFKNLKSLFLLLSLFTISSLVSSASLSSFKPSFESIESTTVRKEVFFNYLLPAIQKKNNEIIEIRIAISNDELSNAQLDDLAKKYRLSTPASKEELLKVIDILPPSLVLAQAANESNWGRSRFAKEFNNYFGIWCFSKGCGVVPMKREEDATHEVASFNSLDDCIDYYVLNINRSYAYEDLRSIRQNQREQYQPITGIILAEGLGNYAFPGDEYIESIKSVINFNQLQRHDFLN</sequence>